<dbReference type="Proteomes" id="UP000214600">
    <property type="component" value="Unassembled WGS sequence"/>
</dbReference>
<gene>
    <name evidence="2" type="ORF">CFB84_42015</name>
</gene>
<reference evidence="3" key="1">
    <citation type="submission" date="2017-06" db="EMBL/GenBank/DDBJ databases">
        <authorList>
            <person name="LiPuma J."/>
            <person name="Spilker T."/>
        </authorList>
    </citation>
    <scope>NUCLEOTIDE SEQUENCE [LARGE SCALE GENOMIC DNA]</scope>
    <source>
        <strain evidence="3">AU17325</strain>
    </source>
</reference>
<organism evidence="2 3">
    <name type="scientific">Burkholderia aenigmatica</name>
    <dbReference type="NCBI Taxonomy" id="2015348"/>
    <lineage>
        <taxon>Bacteria</taxon>
        <taxon>Pseudomonadati</taxon>
        <taxon>Pseudomonadota</taxon>
        <taxon>Betaproteobacteria</taxon>
        <taxon>Burkholderiales</taxon>
        <taxon>Burkholderiaceae</taxon>
        <taxon>Burkholderia</taxon>
        <taxon>Burkholderia cepacia complex</taxon>
    </lineage>
</organism>
<reference evidence="2 3" key="2">
    <citation type="submission" date="2017-08" db="EMBL/GenBank/DDBJ databases">
        <title>WGS of novel Burkholderia cepaca complex species.</title>
        <authorList>
            <person name="Lipuma J."/>
            <person name="Spilker T."/>
        </authorList>
    </citation>
    <scope>NUCLEOTIDE SEQUENCE [LARGE SCALE GENOMIC DNA]</scope>
    <source>
        <strain evidence="2 3">AU17325</strain>
    </source>
</reference>
<dbReference type="AlphaFoldDB" id="A0A228HPK5"/>
<evidence type="ECO:0000313" key="3">
    <source>
        <dbReference type="Proteomes" id="UP000214600"/>
    </source>
</evidence>
<feature type="transmembrane region" description="Helical" evidence="1">
    <location>
        <begin position="140"/>
        <end position="159"/>
    </location>
</feature>
<keyword evidence="1" id="KW-0472">Membrane</keyword>
<keyword evidence="1" id="KW-0812">Transmembrane</keyword>
<feature type="transmembrane region" description="Helical" evidence="1">
    <location>
        <begin position="340"/>
        <end position="360"/>
    </location>
</feature>
<name>A0A228HPK5_9BURK</name>
<evidence type="ECO:0000256" key="1">
    <source>
        <dbReference type="SAM" id="Phobius"/>
    </source>
</evidence>
<dbReference type="RefSeq" id="WP_059889229.1">
    <property type="nucleotide sequence ID" value="NZ_CP091649.1"/>
</dbReference>
<keyword evidence="1" id="KW-1133">Transmembrane helix</keyword>
<proteinExistence type="predicted"/>
<evidence type="ECO:0000313" key="2">
    <source>
        <dbReference type="EMBL" id="OXI31849.1"/>
    </source>
</evidence>
<sequence>MIKSITYSMFMALPANERMKLATWRFKKMREMFYRETRLDIAKKGLRNSETLLERLMTLEQRHRARKNWVWPVFQKIAQRMRAGDDFATAIKSFIPNDEYVLLDLAGQSPRDDAAVRGLELAEMAAHAKGVLAATTSLQMAYPAFLLVYLYAFCVLFGSEILPEARDVKPLDQWSDAGQIIYAIDTFCAQYWWLTGAIVAGLVVAYFHTLKRWVGHVRNRVDAMPLMWRNRRDLRAALLIVSLAGLFDSNLTLRAALDRLTKSADPWLRWHLRRMSARLTANPDQPMRALDTGIFSEATIDIMTDAAGRDQFVESIKDLGQNSLNRVVETVRRNAKITHYVLLGFAALAFLTLGLGSYVATGAVSFDSAPSTAAKSF</sequence>
<accession>A0A228HPK5</accession>
<feature type="transmembrane region" description="Helical" evidence="1">
    <location>
        <begin position="180"/>
        <end position="207"/>
    </location>
</feature>
<dbReference type="OrthoDB" id="7031359at2"/>
<comment type="caution">
    <text evidence="2">The sequence shown here is derived from an EMBL/GenBank/DDBJ whole genome shotgun (WGS) entry which is preliminary data.</text>
</comment>
<protein>
    <submittedName>
        <fullName evidence="2">Type II secretion system protein</fullName>
    </submittedName>
</protein>
<dbReference type="EMBL" id="NKFA01000043">
    <property type="protein sequence ID" value="OXI31849.1"/>
    <property type="molecule type" value="Genomic_DNA"/>
</dbReference>